<gene>
    <name evidence="2" type="ORF">K444DRAFT_617314</name>
</gene>
<protein>
    <submittedName>
        <fullName evidence="2">S-adenosyl-L-methionine-dependent methyltransferase</fullName>
    </submittedName>
</protein>
<accession>A0A2J6SVQ3</accession>
<keyword evidence="2" id="KW-0489">Methyltransferase</keyword>
<dbReference type="SUPFAM" id="SSF53335">
    <property type="entry name" value="S-adenosyl-L-methionine-dependent methyltransferases"/>
    <property type="match status" value="1"/>
</dbReference>
<dbReference type="RefSeq" id="XP_024731748.1">
    <property type="nucleotide sequence ID" value="XM_024881097.1"/>
</dbReference>
<dbReference type="InterPro" id="IPR029063">
    <property type="entry name" value="SAM-dependent_MTases_sf"/>
</dbReference>
<keyword evidence="2" id="KW-0808">Transferase</keyword>
<dbReference type="PANTHER" id="PTHR43591">
    <property type="entry name" value="METHYLTRANSFERASE"/>
    <property type="match status" value="1"/>
</dbReference>
<dbReference type="OrthoDB" id="2013972at2759"/>
<evidence type="ECO:0000313" key="3">
    <source>
        <dbReference type="Proteomes" id="UP000235371"/>
    </source>
</evidence>
<dbReference type="Pfam" id="PF13489">
    <property type="entry name" value="Methyltransf_23"/>
    <property type="match status" value="1"/>
</dbReference>
<feature type="region of interest" description="Disordered" evidence="1">
    <location>
        <begin position="1"/>
        <end position="22"/>
    </location>
</feature>
<name>A0A2J6SVQ3_9HELO</name>
<dbReference type="STRING" id="1095630.A0A2J6SVQ3"/>
<dbReference type="CDD" id="cd02440">
    <property type="entry name" value="AdoMet_MTases"/>
    <property type="match status" value="1"/>
</dbReference>
<dbReference type="AlphaFoldDB" id="A0A2J6SVQ3"/>
<proteinExistence type="predicted"/>
<keyword evidence="3" id="KW-1185">Reference proteome</keyword>
<evidence type="ECO:0000256" key="1">
    <source>
        <dbReference type="SAM" id="MobiDB-lite"/>
    </source>
</evidence>
<sequence>MAETGAPLVAADEAPAYSAPTLDPTAPVAAPLEFYNAEAEDADSGYPGPTRVRRASTLPSSILNYRKENGRTYHSYGSTEHWGPNDEAAKDQQDLSHHFWTLLLEGQFYLAPIKPPKKVLDLGTGTGIWAIAMGDEFPEATITGTDLSPIQPSWVPPNCHFEIDDFNKEYGRENSYDLVHTRELLGTIPNWVDFFKKAYAALEPGGWIDCTEPAIKLGSTHYAFPASHPWAMWYSIFTAIDAKSGLAFDIAPSLKSAMQEAGFVNIIEKKTNVPIGKWPKDKRQKELGAWNQLRIDTGLRDFAERRLKTVMEWENDEILVLVAKCRASVQDPREGLCHDIYHVYGQKPERCVEAGQLK</sequence>
<dbReference type="Gene3D" id="3.40.50.150">
    <property type="entry name" value="Vaccinia Virus protein VP39"/>
    <property type="match status" value="1"/>
</dbReference>
<dbReference type="EMBL" id="KZ613856">
    <property type="protein sequence ID" value="PMD54844.1"/>
    <property type="molecule type" value="Genomic_DNA"/>
</dbReference>
<dbReference type="Proteomes" id="UP000235371">
    <property type="component" value="Unassembled WGS sequence"/>
</dbReference>
<evidence type="ECO:0000313" key="2">
    <source>
        <dbReference type="EMBL" id="PMD54844.1"/>
    </source>
</evidence>
<dbReference type="GO" id="GO:0008168">
    <property type="term" value="F:methyltransferase activity"/>
    <property type="evidence" value="ECO:0007669"/>
    <property type="project" value="UniProtKB-KW"/>
</dbReference>
<dbReference type="GO" id="GO:0032259">
    <property type="term" value="P:methylation"/>
    <property type="evidence" value="ECO:0007669"/>
    <property type="project" value="UniProtKB-KW"/>
</dbReference>
<organism evidence="2 3">
    <name type="scientific">Hyaloscypha bicolor E</name>
    <dbReference type="NCBI Taxonomy" id="1095630"/>
    <lineage>
        <taxon>Eukaryota</taxon>
        <taxon>Fungi</taxon>
        <taxon>Dikarya</taxon>
        <taxon>Ascomycota</taxon>
        <taxon>Pezizomycotina</taxon>
        <taxon>Leotiomycetes</taxon>
        <taxon>Helotiales</taxon>
        <taxon>Hyaloscyphaceae</taxon>
        <taxon>Hyaloscypha</taxon>
        <taxon>Hyaloscypha bicolor</taxon>
    </lineage>
</organism>
<dbReference type="PANTHER" id="PTHR43591:SF10">
    <property type="entry name" value="ABC TRANSMEMBRANE TYPE-1 DOMAIN-CONTAINING PROTEIN-RELATED"/>
    <property type="match status" value="1"/>
</dbReference>
<reference evidence="2 3" key="1">
    <citation type="submission" date="2016-04" db="EMBL/GenBank/DDBJ databases">
        <title>A degradative enzymes factory behind the ericoid mycorrhizal symbiosis.</title>
        <authorList>
            <consortium name="DOE Joint Genome Institute"/>
            <person name="Martino E."/>
            <person name="Morin E."/>
            <person name="Grelet G."/>
            <person name="Kuo A."/>
            <person name="Kohler A."/>
            <person name="Daghino S."/>
            <person name="Barry K."/>
            <person name="Choi C."/>
            <person name="Cichocki N."/>
            <person name="Clum A."/>
            <person name="Copeland A."/>
            <person name="Hainaut M."/>
            <person name="Haridas S."/>
            <person name="Labutti K."/>
            <person name="Lindquist E."/>
            <person name="Lipzen A."/>
            <person name="Khouja H.-R."/>
            <person name="Murat C."/>
            <person name="Ohm R."/>
            <person name="Olson A."/>
            <person name="Spatafora J."/>
            <person name="Veneault-Fourrey C."/>
            <person name="Henrissat B."/>
            <person name="Grigoriev I."/>
            <person name="Martin F."/>
            <person name="Perotto S."/>
        </authorList>
    </citation>
    <scope>NUCLEOTIDE SEQUENCE [LARGE SCALE GENOMIC DNA]</scope>
    <source>
        <strain evidence="2 3">E</strain>
    </source>
</reference>
<dbReference type="InParanoid" id="A0A2J6SVQ3"/>
<dbReference type="GeneID" id="36589174"/>